<feature type="compositionally biased region" description="Basic residues" evidence="1">
    <location>
        <begin position="10"/>
        <end position="26"/>
    </location>
</feature>
<feature type="region of interest" description="Disordered" evidence="1">
    <location>
        <begin position="1"/>
        <end position="72"/>
    </location>
</feature>
<accession>A0A8H5LL56</accession>
<name>A0A8H5LL56_9AGAR</name>
<feature type="compositionally biased region" description="Basic residues" evidence="1">
    <location>
        <begin position="519"/>
        <end position="528"/>
    </location>
</feature>
<organism evidence="2 3">
    <name type="scientific">Collybiopsis confluens</name>
    <dbReference type="NCBI Taxonomy" id="2823264"/>
    <lineage>
        <taxon>Eukaryota</taxon>
        <taxon>Fungi</taxon>
        <taxon>Dikarya</taxon>
        <taxon>Basidiomycota</taxon>
        <taxon>Agaricomycotina</taxon>
        <taxon>Agaricomycetes</taxon>
        <taxon>Agaricomycetidae</taxon>
        <taxon>Agaricales</taxon>
        <taxon>Marasmiineae</taxon>
        <taxon>Omphalotaceae</taxon>
        <taxon>Collybiopsis</taxon>
    </lineage>
</organism>
<dbReference type="AlphaFoldDB" id="A0A8H5LL56"/>
<feature type="region of interest" description="Disordered" evidence="1">
    <location>
        <begin position="409"/>
        <end position="573"/>
    </location>
</feature>
<feature type="compositionally biased region" description="Low complexity" evidence="1">
    <location>
        <begin position="529"/>
        <end position="538"/>
    </location>
</feature>
<dbReference type="Pfam" id="PF20414">
    <property type="entry name" value="DUF6698"/>
    <property type="match status" value="1"/>
</dbReference>
<feature type="compositionally biased region" description="Low complexity" evidence="1">
    <location>
        <begin position="500"/>
        <end position="518"/>
    </location>
</feature>
<keyword evidence="3" id="KW-1185">Reference proteome</keyword>
<proteinExistence type="predicted"/>
<dbReference type="InterPro" id="IPR046521">
    <property type="entry name" value="DUF6698"/>
</dbReference>
<comment type="caution">
    <text evidence="2">The sequence shown here is derived from an EMBL/GenBank/DDBJ whole genome shotgun (WGS) entry which is preliminary data.</text>
</comment>
<dbReference type="Proteomes" id="UP000518752">
    <property type="component" value="Unassembled WGS sequence"/>
</dbReference>
<reference evidence="2 3" key="1">
    <citation type="journal article" date="2020" name="ISME J.">
        <title>Uncovering the hidden diversity of litter-decomposition mechanisms in mushroom-forming fungi.</title>
        <authorList>
            <person name="Floudas D."/>
            <person name="Bentzer J."/>
            <person name="Ahren D."/>
            <person name="Johansson T."/>
            <person name="Persson P."/>
            <person name="Tunlid A."/>
        </authorList>
    </citation>
    <scope>NUCLEOTIDE SEQUENCE [LARGE SCALE GENOMIC DNA]</scope>
    <source>
        <strain evidence="2 3">CBS 406.79</strain>
    </source>
</reference>
<feature type="compositionally biased region" description="Acidic residues" evidence="1">
    <location>
        <begin position="480"/>
        <end position="492"/>
    </location>
</feature>
<protein>
    <submittedName>
        <fullName evidence="2">Uncharacterized protein</fullName>
    </submittedName>
</protein>
<feature type="compositionally biased region" description="Polar residues" evidence="1">
    <location>
        <begin position="539"/>
        <end position="550"/>
    </location>
</feature>
<dbReference type="EMBL" id="JAACJN010000204">
    <property type="protein sequence ID" value="KAF5361565.1"/>
    <property type="molecule type" value="Genomic_DNA"/>
</dbReference>
<feature type="compositionally biased region" description="Basic and acidic residues" evidence="1">
    <location>
        <begin position="409"/>
        <end position="438"/>
    </location>
</feature>
<sequence length="573" mass="65041">MGCKSTTKSASKRQLKHAKKPSSKRRRIEEPKNAPSKGICKLKPEYEQEEEENDNDEDEEVSGSDESDFDTTTPKFAKYHKIIEFARFVPMLLHPQPSFYEIFQIGLEDAGTLEDNICDHFETLLVEAINESRLKRLIRKMYIQVSDGISQDVRSLKERILDYVEDTLDKEMYPRIKRGAKKSHMRGFWHPQLARLLVPATMLEKFQADPDLFCQQYRNRRLEGGPILSTHIPSFFYADLGDLVSCDFRKIFSGLLEGQLIVQTLVHLYLGEENATEFREYYRNLRNTGDNKKFTVKKAGKAYQRKITSISFPMIAYTTMIICHSLASCDDRRRKEGSVDKVKAFEACMAMANDPSLYNEAFLKRVDKYYTELVGWMLPEETKPPLQNDEDPHCGLSLMSKVLDLEAKEQKAADEAEAKAKTEAAKEGKKREQQKEEDLPSDTNAEIVPSSRSNTPSPPSSDWDARPSSRLSIELGAEVANDDVVAESEDETQALWHQDLQPASKPSSSSSQQSSSALKKTKKSKPKAKTTTLTSSSSELDCSDTQSQDMTKIKKLQPLPRKKAFISPLSRAD</sequence>
<dbReference type="OrthoDB" id="3160134at2759"/>
<gene>
    <name evidence="2" type="ORF">D9757_014123</name>
</gene>
<evidence type="ECO:0000256" key="1">
    <source>
        <dbReference type="SAM" id="MobiDB-lite"/>
    </source>
</evidence>
<evidence type="ECO:0000313" key="2">
    <source>
        <dbReference type="EMBL" id="KAF5361565.1"/>
    </source>
</evidence>
<evidence type="ECO:0000313" key="3">
    <source>
        <dbReference type="Proteomes" id="UP000518752"/>
    </source>
</evidence>
<feature type="compositionally biased region" description="Acidic residues" evidence="1">
    <location>
        <begin position="47"/>
        <end position="69"/>
    </location>
</feature>